<keyword evidence="11" id="KW-0511">Multifunctional enzyme</keyword>
<dbReference type="SMART" id="SM00904">
    <property type="entry name" value="Flavokinase"/>
    <property type="match status" value="1"/>
</dbReference>
<dbReference type="GO" id="GO:0003919">
    <property type="term" value="F:FMN adenylyltransferase activity"/>
    <property type="evidence" value="ECO:0007669"/>
    <property type="project" value="UniProtKB-UniRule"/>
</dbReference>
<evidence type="ECO:0000256" key="11">
    <source>
        <dbReference type="ARBA" id="ARBA00023268"/>
    </source>
</evidence>
<evidence type="ECO:0000256" key="12">
    <source>
        <dbReference type="ARBA" id="ARBA00047880"/>
    </source>
</evidence>
<dbReference type="EMBL" id="MTLA01000002">
    <property type="protein sequence ID" value="OOP70394.1"/>
    <property type="molecule type" value="Genomic_DNA"/>
</dbReference>
<comment type="similarity">
    <text evidence="14">Belongs to the ribF family.</text>
</comment>
<evidence type="ECO:0000256" key="2">
    <source>
        <dbReference type="ARBA" id="ARBA00005201"/>
    </source>
</evidence>
<dbReference type="EC" id="2.7.1.26" evidence="14"/>
<dbReference type="SUPFAM" id="SSF82114">
    <property type="entry name" value="Riboflavin kinase-like"/>
    <property type="match status" value="1"/>
</dbReference>
<evidence type="ECO:0000256" key="9">
    <source>
        <dbReference type="ARBA" id="ARBA00022827"/>
    </source>
</evidence>
<dbReference type="FunFam" id="2.40.30.30:FF:000004">
    <property type="entry name" value="Riboflavin biosynthesis protein"/>
    <property type="match status" value="1"/>
</dbReference>
<evidence type="ECO:0000256" key="10">
    <source>
        <dbReference type="ARBA" id="ARBA00022840"/>
    </source>
</evidence>
<evidence type="ECO:0000256" key="3">
    <source>
        <dbReference type="ARBA" id="ARBA00022630"/>
    </source>
</evidence>
<dbReference type="CDD" id="cd02064">
    <property type="entry name" value="FAD_synthetase_N"/>
    <property type="match status" value="1"/>
</dbReference>
<dbReference type="PANTHER" id="PTHR22749">
    <property type="entry name" value="RIBOFLAVIN KINASE/FMN ADENYLYLTRANSFERASE"/>
    <property type="match status" value="1"/>
</dbReference>
<dbReference type="FunFam" id="3.40.50.620:FF:000021">
    <property type="entry name" value="Riboflavin biosynthesis protein"/>
    <property type="match status" value="1"/>
</dbReference>
<dbReference type="GO" id="GO:0005524">
    <property type="term" value="F:ATP binding"/>
    <property type="evidence" value="ECO:0007669"/>
    <property type="project" value="UniProtKB-UniRule"/>
</dbReference>
<dbReference type="NCBIfam" id="NF004161">
    <property type="entry name" value="PRK05627.1-4"/>
    <property type="match status" value="1"/>
</dbReference>
<dbReference type="Gene3D" id="3.40.50.620">
    <property type="entry name" value="HUPs"/>
    <property type="match status" value="1"/>
</dbReference>
<evidence type="ECO:0000256" key="1">
    <source>
        <dbReference type="ARBA" id="ARBA00004726"/>
    </source>
</evidence>
<dbReference type="InterPro" id="IPR023468">
    <property type="entry name" value="Riboflavin_kinase"/>
</dbReference>
<comment type="catalytic activity">
    <reaction evidence="12 14">
        <text>riboflavin + ATP = FMN + ADP + H(+)</text>
        <dbReference type="Rhea" id="RHEA:14357"/>
        <dbReference type="ChEBI" id="CHEBI:15378"/>
        <dbReference type="ChEBI" id="CHEBI:30616"/>
        <dbReference type="ChEBI" id="CHEBI:57986"/>
        <dbReference type="ChEBI" id="CHEBI:58210"/>
        <dbReference type="ChEBI" id="CHEBI:456216"/>
        <dbReference type="EC" id="2.7.1.26"/>
    </reaction>
</comment>
<keyword evidence="7 14" id="KW-0547">Nucleotide-binding</keyword>
<evidence type="ECO:0000313" key="16">
    <source>
        <dbReference type="Proteomes" id="UP000189761"/>
    </source>
</evidence>
<dbReference type="InterPro" id="IPR015864">
    <property type="entry name" value="FAD_synthase"/>
</dbReference>
<keyword evidence="10 14" id="KW-0067">ATP-binding</keyword>
<keyword evidence="4 14" id="KW-0288">FMN</keyword>
<evidence type="ECO:0000256" key="4">
    <source>
        <dbReference type="ARBA" id="ARBA00022643"/>
    </source>
</evidence>
<dbReference type="Pfam" id="PF06574">
    <property type="entry name" value="FAD_syn"/>
    <property type="match status" value="1"/>
</dbReference>
<dbReference type="NCBIfam" id="NF004162">
    <property type="entry name" value="PRK05627.1-5"/>
    <property type="match status" value="1"/>
</dbReference>
<dbReference type="SUPFAM" id="SSF52374">
    <property type="entry name" value="Nucleotidylyl transferase"/>
    <property type="match status" value="1"/>
</dbReference>
<comment type="catalytic activity">
    <reaction evidence="13 14">
        <text>FMN + ATP + H(+) = FAD + diphosphate</text>
        <dbReference type="Rhea" id="RHEA:17237"/>
        <dbReference type="ChEBI" id="CHEBI:15378"/>
        <dbReference type="ChEBI" id="CHEBI:30616"/>
        <dbReference type="ChEBI" id="CHEBI:33019"/>
        <dbReference type="ChEBI" id="CHEBI:57692"/>
        <dbReference type="ChEBI" id="CHEBI:58210"/>
        <dbReference type="EC" id="2.7.7.2"/>
    </reaction>
</comment>
<evidence type="ECO:0000256" key="7">
    <source>
        <dbReference type="ARBA" id="ARBA00022741"/>
    </source>
</evidence>
<keyword evidence="3 14" id="KW-0285">Flavoprotein</keyword>
<dbReference type="RefSeq" id="WP_078109083.1">
    <property type="nucleotide sequence ID" value="NZ_BOQX01000001.1"/>
</dbReference>
<evidence type="ECO:0000313" key="15">
    <source>
        <dbReference type="EMBL" id="OOP70394.1"/>
    </source>
</evidence>
<dbReference type="UniPathway" id="UPA00276">
    <property type="reaction ID" value="UER00406"/>
</dbReference>
<dbReference type="GO" id="GO:0006747">
    <property type="term" value="P:FAD biosynthetic process"/>
    <property type="evidence" value="ECO:0007669"/>
    <property type="project" value="UniProtKB-UniRule"/>
</dbReference>
<keyword evidence="16" id="KW-1185">Reference proteome</keyword>
<keyword evidence="6 14" id="KW-0548">Nucleotidyltransferase</keyword>
<dbReference type="GeneID" id="79866157"/>
<evidence type="ECO:0000256" key="6">
    <source>
        <dbReference type="ARBA" id="ARBA00022695"/>
    </source>
</evidence>
<accession>A0A8E2IBQ4</accession>
<comment type="caution">
    <text evidence="15">The sequence shown here is derived from an EMBL/GenBank/DDBJ whole genome shotgun (WGS) entry which is preliminary data.</text>
</comment>
<evidence type="ECO:0000256" key="8">
    <source>
        <dbReference type="ARBA" id="ARBA00022777"/>
    </source>
</evidence>
<protein>
    <recommendedName>
        <fullName evidence="14">Riboflavin biosynthesis protein</fullName>
    </recommendedName>
    <domain>
        <recommendedName>
            <fullName evidence="14">Riboflavin kinase</fullName>
            <ecNumber evidence="14">2.7.1.26</ecNumber>
        </recommendedName>
        <alternativeName>
            <fullName evidence="14">Flavokinase</fullName>
        </alternativeName>
    </domain>
    <domain>
        <recommendedName>
            <fullName evidence="14">FMN adenylyltransferase</fullName>
            <ecNumber evidence="14">2.7.7.2</ecNumber>
        </recommendedName>
        <alternativeName>
            <fullName evidence="14">FAD pyrophosphorylase</fullName>
        </alternativeName>
        <alternativeName>
            <fullName evidence="14">FAD synthase</fullName>
        </alternativeName>
    </domain>
</protein>
<dbReference type="Pfam" id="PF01687">
    <property type="entry name" value="Flavokinase"/>
    <property type="match status" value="1"/>
</dbReference>
<dbReference type="NCBIfam" id="NF004160">
    <property type="entry name" value="PRK05627.1-3"/>
    <property type="match status" value="1"/>
</dbReference>
<dbReference type="Gene3D" id="2.40.30.30">
    <property type="entry name" value="Riboflavin kinase-like"/>
    <property type="match status" value="1"/>
</dbReference>
<dbReference type="InterPro" id="IPR023465">
    <property type="entry name" value="Riboflavin_kinase_dom_sf"/>
</dbReference>
<dbReference type="GO" id="GO:0009398">
    <property type="term" value="P:FMN biosynthetic process"/>
    <property type="evidence" value="ECO:0007669"/>
    <property type="project" value="UniProtKB-UniRule"/>
</dbReference>
<dbReference type="PIRSF" id="PIRSF004491">
    <property type="entry name" value="FAD_Synth"/>
    <property type="match status" value="1"/>
</dbReference>
<dbReference type="EC" id="2.7.7.2" evidence="14"/>
<comment type="pathway">
    <text evidence="1 14">Cofactor biosynthesis; FAD biosynthesis; FAD from FMN: step 1/1.</text>
</comment>
<dbReference type="NCBIfam" id="TIGR00125">
    <property type="entry name" value="cyt_tran_rel"/>
    <property type="match status" value="1"/>
</dbReference>
<dbReference type="NCBIfam" id="TIGR00083">
    <property type="entry name" value="ribF"/>
    <property type="match status" value="1"/>
</dbReference>
<sequence>MKVITIHHPHDLKKEDFPPLVMALGYFDGIHLGHQKVIKLAKAIAEENEWKSAVMTFDPHPSVVLSQKNKQIQLITPLEDKKQLIQTMGIDYLFIVRFTSSFANLSPEEYVDQYICGLNVQHVVAGFDFSYGKFGKGTMETLPIHAKERFTYSKVDKLVVNEEGEEKVSSTLTRELLSNGDMLGVQNVLGRFYQTNGIVIHGEKRGRQIGFPTANIQLNSDYILPKPGVYAVKIKVNHKWLNGVCNIGFKPTFKKEEEYMLTIEVHIIDFDQSIYGEEVKIEWHKRIRDEKKFDGIDQLKEQISNDTLETIKYFEKNLM</sequence>
<dbReference type="PANTHER" id="PTHR22749:SF6">
    <property type="entry name" value="RIBOFLAVIN KINASE"/>
    <property type="match status" value="1"/>
</dbReference>
<gene>
    <name evidence="15" type="ORF">BWZ43_00145</name>
</gene>
<evidence type="ECO:0000256" key="13">
    <source>
        <dbReference type="ARBA" id="ARBA00049494"/>
    </source>
</evidence>
<dbReference type="UniPathway" id="UPA00277">
    <property type="reaction ID" value="UER00407"/>
</dbReference>
<evidence type="ECO:0000256" key="5">
    <source>
        <dbReference type="ARBA" id="ARBA00022679"/>
    </source>
</evidence>
<dbReference type="InterPro" id="IPR002606">
    <property type="entry name" value="Riboflavin_kinase_bac"/>
</dbReference>
<dbReference type="InterPro" id="IPR014729">
    <property type="entry name" value="Rossmann-like_a/b/a_fold"/>
</dbReference>
<proteinExistence type="inferred from homology"/>
<keyword evidence="8 14" id="KW-0418">Kinase</keyword>
<keyword evidence="5 14" id="KW-0808">Transferase</keyword>
<comment type="pathway">
    <text evidence="2 14">Cofactor biosynthesis; FMN biosynthesis; FMN from riboflavin (ATP route): step 1/1.</text>
</comment>
<dbReference type="Proteomes" id="UP000189761">
    <property type="component" value="Unassembled WGS sequence"/>
</dbReference>
<evidence type="ECO:0000256" key="14">
    <source>
        <dbReference type="PIRNR" id="PIRNR004491"/>
    </source>
</evidence>
<dbReference type="GO" id="GO:0009231">
    <property type="term" value="P:riboflavin biosynthetic process"/>
    <property type="evidence" value="ECO:0007669"/>
    <property type="project" value="InterPro"/>
</dbReference>
<organism evidence="15 16">
    <name type="scientific">Heyndrickxia oleronia</name>
    <dbReference type="NCBI Taxonomy" id="38875"/>
    <lineage>
        <taxon>Bacteria</taxon>
        <taxon>Bacillati</taxon>
        <taxon>Bacillota</taxon>
        <taxon>Bacilli</taxon>
        <taxon>Bacillales</taxon>
        <taxon>Bacillaceae</taxon>
        <taxon>Heyndrickxia</taxon>
    </lineage>
</organism>
<dbReference type="InterPro" id="IPR004821">
    <property type="entry name" value="Cyt_trans-like"/>
</dbReference>
<reference evidence="15 16" key="1">
    <citation type="submission" date="2017-01" db="EMBL/GenBank/DDBJ databases">
        <title>Draft genome sequence of Bacillus oleronius.</title>
        <authorList>
            <person name="Allam M."/>
        </authorList>
    </citation>
    <scope>NUCLEOTIDE SEQUENCE [LARGE SCALE GENOMIC DNA]</scope>
    <source>
        <strain evidence="15 16">DSM 9356</strain>
    </source>
</reference>
<dbReference type="AlphaFoldDB" id="A0A8E2IBQ4"/>
<name>A0A8E2IBQ4_9BACI</name>
<keyword evidence="9 14" id="KW-0274">FAD</keyword>
<dbReference type="InterPro" id="IPR015865">
    <property type="entry name" value="Riboflavin_kinase_bac/euk"/>
</dbReference>
<dbReference type="GO" id="GO:0008531">
    <property type="term" value="F:riboflavin kinase activity"/>
    <property type="evidence" value="ECO:0007669"/>
    <property type="project" value="UniProtKB-UniRule"/>
</dbReference>